<dbReference type="Proteomes" id="UP001233999">
    <property type="component" value="Unassembled WGS sequence"/>
</dbReference>
<reference evidence="2" key="1">
    <citation type="journal article" date="2023" name="IScience">
        <title>Live-bearing cockroach genome reveals convergent evolutionary mechanisms linked to viviparity in insects and beyond.</title>
        <authorList>
            <person name="Fouks B."/>
            <person name="Harrison M.C."/>
            <person name="Mikhailova A.A."/>
            <person name="Marchal E."/>
            <person name="English S."/>
            <person name="Carruthers M."/>
            <person name="Jennings E.C."/>
            <person name="Chiamaka E.L."/>
            <person name="Frigard R.A."/>
            <person name="Pippel M."/>
            <person name="Attardo G.M."/>
            <person name="Benoit J.B."/>
            <person name="Bornberg-Bauer E."/>
            <person name="Tobe S.S."/>
        </authorList>
    </citation>
    <scope>NUCLEOTIDE SEQUENCE</scope>
    <source>
        <strain evidence="2">Stay&amp;Tobe</strain>
    </source>
</reference>
<evidence type="ECO:0000256" key="1">
    <source>
        <dbReference type="SAM" id="Coils"/>
    </source>
</evidence>
<dbReference type="Gene3D" id="1.25.40.10">
    <property type="entry name" value="Tetratricopeptide repeat domain"/>
    <property type="match status" value="1"/>
</dbReference>
<keyword evidence="3" id="KW-1185">Reference proteome</keyword>
<dbReference type="EMBL" id="JASPKZ010000828">
    <property type="protein sequence ID" value="KAJ9599199.1"/>
    <property type="molecule type" value="Genomic_DNA"/>
</dbReference>
<dbReference type="SUPFAM" id="SSF48452">
    <property type="entry name" value="TPR-like"/>
    <property type="match status" value="1"/>
</dbReference>
<dbReference type="InterPro" id="IPR011990">
    <property type="entry name" value="TPR-like_helical_dom_sf"/>
</dbReference>
<dbReference type="AlphaFoldDB" id="A0AAD8AHB3"/>
<proteinExistence type="predicted"/>
<keyword evidence="1" id="KW-0175">Coiled coil</keyword>
<organism evidence="2 3">
    <name type="scientific">Diploptera punctata</name>
    <name type="common">Pacific beetle cockroach</name>
    <dbReference type="NCBI Taxonomy" id="6984"/>
    <lineage>
        <taxon>Eukaryota</taxon>
        <taxon>Metazoa</taxon>
        <taxon>Ecdysozoa</taxon>
        <taxon>Arthropoda</taxon>
        <taxon>Hexapoda</taxon>
        <taxon>Insecta</taxon>
        <taxon>Pterygota</taxon>
        <taxon>Neoptera</taxon>
        <taxon>Polyneoptera</taxon>
        <taxon>Dictyoptera</taxon>
        <taxon>Blattodea</taxon>
        <taxon>Blaberoidea</taxon>
        <taxon>Blaberidae</taxon>
        <taxon>Diplopterinae</taxon>
        <taxon>Diploptera</taxon>
    </lineage>
</organism>
<sequence>MSQGRTYNKLGKHKTAAYYFSKAQELNPESETPLIEKSNAEFLRGEYSTAMDDALAALGIKKENLHASYMRSKALFMKGEIEEALMHFHRGLDLRKQPPIFEEGILGARETDEICIGRHAGPILLEFKDVIKKLEKKRMQAQIESLKVYSQRSKDKPKDAPTEELPTTTDWGTKKKLKTIRSRKYLGRLAEDLFFLENLKKDPRLITSHKEHSQKLIDLTKEALHMITETQEILRVQVPLYAMKRMEATTAENIKERRKLDLKRKIEETKNEAAEMIDTLKRARDTKSIKKYLTTAVRTKDFLDKTPVRLLPNKDIFLDHLYNITGQVYLEQFVIQPFMDEDEAIVQVEDYYGIEREEPASLAARRMSQMLIQHRQILDKFKADLKIARKPLEKTWVYYEIAKASLELGFKAELIRNATKKCVREARTTNNLPWIISALILASKLEMKSNNKIEAKTLLKDASEFAGKMDNPRLKEFLDVATKVVEMRSTEGPADLIKVRQKHILEIMADSSLRVAAEQLFNYMDNMPVNRRMSIVPGVKQSQMSTKRRFSKISHKSLSPVTSSQKVRTVVFQTSDA</sequence>
<dbReference type="PANTHER" id="PTHR21391:SF0">
    <property type="entry name" value="AT04489P-RELATED"/>
    <property type="match status" value="1"/>
</dbReference>
<comment type="caution">
    <text evidence="2">The sequence shown here is derived from an EMBL/GenBank/DDBJ whole genome shotgun (WGS) entry which is preliminary data.</text>
</comment>
<accession>A0AAD8AHB3</accession>
<name>A0AAD8AHB3_DIPPU</name>
<dbReference type="PANTHER" id="PTHR21391">
    <property type="entry name" value="AT04489P-RELATED"/>
    <property type="match status" value="1"/>
</dbReference>
<protein>
    <submittedName>
        <fullName evidence="2">Uncharacterized protein</fullName>
    </submittedName>
</protein>
<reference evidence="2" key="2">
    <citation type="submission" date="2023-05" db="EMBL/GenBank/DDBJ databases">
        <authorList>
            <person name="Fouks B."/>
        </authorList>
    </citation>
    <scope>NUCLEOTIDE SEQUENCE</scope>
    <source>
        <strain evidence="2">Stay&amp;Tobe</strain>
        <tissue evidence="2">Testes</tissue>
    </source>
</reference>
<feature type="coiled-coil region" evidence="1">
    <location>
        <begin position="252"/>
        <end position="286"/>
    </location>
</feature>
<evidence type="ECO:0000313" key="2">
    <source>
        <dbReference type="EMBL" id="KAJ9599199.1"/>
    </source>
</evidence>
<gene>
    <name evidence="2" type="ORF">L9F63_010330</name>
</gene>
<evidence type="ECO:0000313" key="3">
    <source>
        <dbReference type="Proteomes" id="UP001233999"/>
    </source>
</evidence>